<evidence type="ECO:0000313" key="3">
    <source>
        <dbReference type="Proteomes" id="UP001169719"/>
    </source>
</evidence>
<feature type="chain" id="PRO_5047335034" evidence="1">
    <location>
        <begin position="30"/>
        <end position="109"/>
    </location>
</feature>
<keyword evidence="3" id="KW-1185">Reference proteome</keyword>
<dbReference type="InterPro" id="IPR009971">
    <property type="entry name" value="DUF1496"/>
</dbReference>
<sequence>MVKLFNGKVWSSMLSLLLSACFLSSYAYANNNVVTKASVGKNKSKPIVVLDGAQTNQRICLYQGEAYSLGAILEIRDLVLVCQESNDFELNGTLKWVLLESSHTRNTDS</sequence>
<organism evidence="2 3">
    <name type="scientific">Vibrio agarivorans</name>
    <dbReference type="NCBI Taxonomy" id="153622"/>
    <lineage>
        <taxon>Bacteria</taxon>
        <taxon>Pseudomonadati</taxon>
        <taxon>Pseudomonadota</taxon>
        <taxon>Gammaproteobacteria</taxon>
        <taxon>Vibrionales</taxon>
        <taxon>Vibrionaceae</taxon>
        <taxon>Vibrio</taxon>
    </lineage>
</organism>
<gene>
    <name evidence="2" type="ORF">QWJ08_05880</name>
</gene>
<keyword evidence="1" id="KW-0732">Signal</keyword>
<evidence type="ECO:0000256" key="1">
    <source>
        <dbReference type="SAM" id="SignalP"/>
    </source>
</evidence>
<proteinExistence type="predicted"/>
<dbReference type="Pfam" id="PF07383">
    <property type="entry name" value="DUF1496"/>
    <property type="match status" value="1"/>
</dbReference>
<dbReference type="EMBL" id="JAUEOZ010000001">
    <property type="protein sequence ID" value="MDN2480918.1"/>
    <property type="molecule type" value="Genomic_DNA"/>
</dbReference>
<dbReference type="Proteomes" id="UP001169719">
    <property type="component" value="Unassembled WGS sequence"/>
</dbReference>
<dbReference type="PROSITE" id="PS51257">
    <property type="entry name" value="PROKAR_LIPOPROTEIN"/>
    <property type="match status" value="1"/>
</dbReference>
<dbReference type="RefSeq" id="WP_289961070.1">
    <property type="nucleotide sequence ID" value="NZ_JAUEOZ010000001.1"/>
</dbReference>
<reference evidence="2" key="1">
    <citation type="submission" date="2024-05" db="EMBL/GenBank/DDBJ databases">
        <title>Genome Sequences of Four Agar- Degrading Marine Bacteria.</title>
        <authorList>
            <person name="Phillips E.K."/>
            <person name="Shaffer J.C."/>
            <person name="Henson M.W."/>
            <person name="Temperton B."/>
            <person name="Thrash C.J."/>
            <person name="Martin M.O."/>
        </authorList>
    </citation>
    <scope>NUCLEOTIDE SEQUENCE</scope>
    <source>
        <strain evidence="2">EKP203</strain>
    </source>
</reference>
<feature type="signal peptide" evidence="1">
    <location>
        <begin position="1"/>
        <end position="29"/>
    </location>
</feature>
<comment type="caution">
    <text evidence="2">The sequence shown here is derived from an EMBL/GenBank/DDBJ whole genome shotgun (WGS) entry which is preliminary data.</text>
</comment>
<accession>A0ABT7XYR1</accession>
<name>A0ABT7XYR1_9VIBR</name>
<protein>
    <submittedName>
        <fullName evidence="2">DUF1496 domain-containing protein</fullName>
    </submittedName>
</protein>
<evidence type="ECO:0000313" key="2">
    <source>
        <dbReference type="EMBL" id="MDN2480918.1"/>
    </source>
</evidence>